<keyword evidence="4" id="KW-1003">Cell membrane</keyword>
<comment type="similarity">
    <text evidence="2">Belongs to the EsaA family.</text>
</comment>
<feature type="transmembrane region" description="Helical" evidence="10">
    <location>
        <begin position="1052"/>
        <end position="1074"/>
    </location>
</feature>
<keyword evidence="6 10" id="KW-1133">Transmembrane helix</keyword>
<evidence type="ECO:0000256" key="10">
    <source>
        <dbReference type="SAM" id="Phobius"/>
    </source>
</evidence>
<feature type="transmembrane region" description="Helical" evidence="10">
    <location>
        <begin position="970"/>
        <end position="990"/>
    </location>
</feature>
<dbReference type="GO" id="GO:0005886">
    <property type="term" value="C:plasma membrane"/>
    <property type="evidence" value="ECO:0007669"/>
    <property type="project" value="UniProtKB-SubCell"/>
</dbReference>
<feature type="transmembrane region" description="Helical" evidence="10">
    <location>
        <begin position="897"/>
        <end position="916"/>
    </location>
</feature>
<evidence type="ECO:0000256" key="4">
    <source>
        <dbReference type="ARBA" id="ARBA00022475"/>
    </source>
</evidence>
<comment type="caution">
    <text evidence="11">The sequence shown here is derived from an EMBL/GenBank/DDBJ whole genome shotgun (WGS) entry which is preliminary data.</text>
</comment>
<keyword evidence="7" id="KW-0843">Virulence</keyword>
<dbReference type="PANTHER" id="PTHR43077">
    <property type="entry name" value="TRANSPORT PERMEASE YVFS-RELATED"/>
    <property type="match status" value="1"/>
</dbReference>
<name>A0A940P7E2_9ENTE</name>
<keyword evidence="5 10" id="KW-0812">Transmembrane</keyword>
<sequence length="1086" mass="121628">MNKKKFFSGVKIILSISILLFLFIQLNREVQQSEQLQEKQAKEEIKLNVALVNEDEGTMLGEQEIQLAANYIKKIEKDEAHNYYVVSRGIAENGLKNDKYQLMIIIPSNFSNKLLSIQESNPEKLNINYKINSNGNAEIENESNKVGTKIVSDLDKQLVDMYTASVLDNLYSAQVNIGKVAKNQEEYVANYKNNVFQPAVDFQNYLPALVSQSSSASDSNDLLTKTLESYTDSYGSFMESQKSYDTQLEELLAKRAEDKLTYEEFLVALSEMDTTILSNETDAMYQELRTLDIFYQTNLGNNLTQDALITQVGDIKQNFMAVPNEGETPATEDLSLVKQIEKGKQRLDVDEATIKARFTEQMLTYFFGGNSSGNEGEEAKKLTLKTLFEADETGIKSAAANEEIKDIINAYKNFKREQHDKETNSQAQSLLDLEEIYKTLPFDQVPPITGSQLTVEERTELDNAINQINLKIAEIEEKTGEPFPRDYDADYLGVLETSLADYDEISGPSSSLLDGEYELMFTIPGYEGVTGYLSFPPYVTITSMEVGPAYTPVTDPVNFKFVLVDPIKPTEVDVRVKYKLTDLPAIIDASANTADEISILFRLSSSAIDPAFGYDTVVSAKMPVDYSVVHSTEYLSALATASAEKAKLLELYRKVQLVFDTVVVDKIDDTISEELFTEELFNQSVYSMMEDLIYYCFKEEFAEQLKVFQYLEAKAGSISQQFGSLDVRLGEINQNTLALQKNVSSQLDNLEQIRTLLSTVQSSESKVSSVNESTDMSISANRETMASLLETSQGIKEYSESNIKESESVKDVFTQFNTEVETAEQTSKDLADNANSVLDKFEEELANNNNFYGTFATVMSQAQKDGVPNETFLKFLANPITATQESTVKSAEVYKPFTWILMLFAVSLFTAYAFATQNLGERVKQLFERDRLWISDNILNTVFVIVSGVTLGLIFSVLSEKALGISQEETLLWGVVITAIMLIFTLLNHFLIKQLKIFGLAISLFLLTSYVFLTSAVGKTSALNEFGAFVKTINPLSQSETILMNFFSKQSISGFTMVLLALVILVGIILNLVIWHSRKGKQEAPE</sequence>
<dbReference type="AlphaFoldDB" id="A0A940P7E2"/>
<dbReference type="InterPro" id="IPR023838">
    <property type="entry name" value="T7SS_EsaA"/>
</dbReference>
<comment type="subcellular location">
    <subcellularLocation>
        <location evidence="1">Cell membrane</location>
        <topology evidence="1">Multi-pass membrane protein</topology>
    </subcellularLocation>
</comment>
<comment type="subunit">
    <text evidence="9">Homodimer. Interacts with EssB.</text>
</comment>
<evidence type="ECO:0000256" key="3">
    <source>
        <dbReference type="ARBA" id="ARBA00020819"/>
    </source>
</evidence>
<proteinExistence type="inferred from homology"/>
<dbReference type="NCBIfam" id="TIGR03929">
    <property type="entry name" value="T7_esaA_Nterm"/>
    <property type="match status" value="1"/>
</dbReference>
<evidence type="ECO:0000256" key="2">
    <source>
        <dbReference type="ARBA" id="ARBA00008338"/>
    </source>
</evidence>
<evidence type="ECO:0000313" key="11">
    <source>
        <dbReference type="EMBL" id="MBP1043039.1"/>
    </source>
</evidence>
<evidence type="ECO:0000256" key="1">
    <source>
        <dbReference type="ARBA" id="ARBA00004651"/>
    </source>
</evidence>
<dbReference type="Proteomes" id="UP000674938">
    <property type="component" value="Unassembled WGS sequence"/>
</dbReference>
<accession>A0A940P7E2</accession>
<evidence type="ECO:0000256" key="8">
    <source>
        <dbReference type="ARBA" id="ARBA00023136"/>
    </source>
</evidence>
<dbReference type="Gene3D" id="3.40.1710.10">
    <property type="entry name" value="abc type-2 transporter like domain"/>
    <property type="match status" value="1"/>
</dbReference>
<protein>
    <recommendedName>
        <fullName evidence="3">Type VII secretion system accessory factor EsaA</fullName>
    </recommendedName>
</protein>
<gene>
    <name evidence="11" type="primary">esaA</name>
    <name evidence="11" type="ORF">I6N95_18650</name>
</gene>
<reference evidence="11" key="1">
    <citation type="submission" date="2020-12" db="EMBL/GenBank/DDBJ databases">
        <title>Vagococcus allomyrinae sp. nov. and Enterococcus lavae sp. nov., isolated from the larvae of Allomyrina dichotoma.</title>
        <authorList>
            <person name="Lee S.D."/>
        </authorList>
    </citation>
    <scope>NUCLEOTIDE SEQUENCE</scope>
    <source>
        <strain evidence="11">BWB3-3</strain>
    </source>
</reference>
<dbReference type="RefSeq" id="WP_209530850.1">
    <property type="nucleotide sequence ID" value="NZ_JAEEGA010000013.1"/>
</dbReference>
<feature type="transmembrane region" description="Helical" evidence="10">
    <location>
        <begin position="997"/>
        <end position="1017"/>
    </location>
</feature>
<evidence type="ECO:0000256" key="7">
    <source>
        <dbReference type="ARBA" id="ARBA00023026"/>
    </source>
</evidence>
<evidence type="ECO:0000313" key="12">
    <source>
        <dbReference type="Proteomes" id="UP000674938"/>
    </source>
</evidence>
<dbReference type="EMBL" id="JAEEGA010000013">
    <property type="protein sequence ID" value="MBP1043039.1"/>
    <property type="molecule type" value="Genomic_DNA"/>
</dbReference>
<dbReference type="InterPro" id="IPR051328">
    <property type="entry name" value="T7SS_ABC-Transporter"/>
</dbReference>
<keyword evidence="12" id="KW-1185">Reference proteome</keyword>
<keyword evidence="8 10" id="KW-0472">Membrane</keyword>
<evidence type="ECO:0000256" key="6">
    <source>
        <dbReference type="ARBA" id="ARBA00022989"/>
    </source>
</evidence>
<dbReference type="PANTHER" id="PTHR43077:SF10">
    <property type="entry name" value="TRANSPORT PERMEASE PROTEIN"/>
    <property type="match status" value="1"/>
</dbReference>
<feature type="transmembrane region" description="Helical" evidence="10">
    <location>
        <begin position="937"/>
        <end position="958"/>
    </location>
</feature>
<evidence type="ECO:0000256" key="9">
    <source>
        <dbReference type="ARBA" id="ARBA00046722"/>
    </source>
</evidence>
<organism evidence="11 12">
    <name type="scientific">Vagococcus allomyrinae</name>
    <dbReference type="NCBI Taxonomy" id="2794353"/>
    <lineage>
        <taxon>Bacteria</taxon>
        <taxon>Bacillati</taxon>
        <taxon>Bacillota</taxon>
        <taxon>Bacilli</taxon>
        <taxon>Lactobacillales</taxon>
        <taxon>Enterococcaceae</taxon>
        <taxon>Vagococcus</taxon>
    </lineage>
</organism>
<evidence type="ECO:0000256" key="5">
    <source>
        <dbReference type="ARBA" id="ARBA00022692"/>
    </source>
</evidence>